<feature type="transmembrane region" description="Helical" evidence="6">
    <location>
        <begin position="421"/>
        <end position="440"/>
    </location>
</feature>
<keyword evidence="2" id="KW-1003">Cell membrane</keyword>
<feature type="compositionally biased region" description="Polar residues" evidence="5">
    <location>
        <begin position="316"/>
        <end position="336"/>
    </location>
</feature>
<protein>
    <recommendedName>
        <fullName evidence="7">SHSP domain-containing protein</fullName>
    </recommendedName>
</protein>
<feature type="compositionally biased region" description="Basic and acidic residues" evidence="5">
    <location>
        <begin position="371"/>
        <end position="382"/>
    </location>
</feature>
<comment type="subcellular location">
    <subcellularLocation>
        <location evidence="1">Cell membrane</location>
        <topology evidence="1">Single-pass membrane protein</topology>
    </subcellularLocation>
</comment>
<evidence type="ECO:0000256" key="3">
    <source>
        <dbReference type="ARBA" id="ARBA00022821"/>
    </source>
</evidence>
<dbReference type="Proteomes" id="UP000327157">
    <property type="component" value="Chromosome 5"/>
</dbReference>
<keyword evidence="6" id="KW-1133">Transmembrane helix</keyword>
<keyword evidence="6" id="KW-0812">Transmembrane</keyword>
<feature type="domain" description="SHSP" evidence="7">
    <location>
        <begin position="23"/>
        <end position="143"/>
    </location>
</feature>
<comment type="similarity">
    <text evidence="4">Belongs to the small heat shock protein (HSP20) family.</text>
</comment>
<feature type="compositionally biased region" description="Acidic residues" evidence="5">
    <location>
        <begin position="383"/>
        <end position="395"/>
    </location>
</feature>
<dbReference type="PROSITE" id="PS01031">
    <property type="entry name" value="SHSP"/>
    <property type="match status" value="1"/>
</dbReference>
<keyword evidence="6" id="KW-0472">Membrane</keyword>
<name>A0A5N5I9W9_9ROSA</name>
<keyword evidence="3" id="KW-0611">Plant defense</keyword>
<dbReference type="PANTHER" id="PTHR43670">
    <property type="entry name" value="HEAT SHOCK PROTEIN 26"/>
    <property type="match status" value="1"/>
</dbReference>
<reference evidence="9" key="2">
    <citation type="submission" date="2019-10" db="EMBL/GenBank/DDBJ databases">
        <title>A de novo genome assembly of a pear dwarfing rootstock.</title>
        <authorList>
            <person name="Wang F."/>
            <person name="Wang J."/>
            <person name="Li S."/>
            <person name="Zhang Y."/>
            <person name="Fang M."/>
            <person name="Ma L."/>
            <person name="Zhao Y."/>
            <person name="Jiang S."/>
        </authorList>
    </citation>
    <scope>NUCLEOTIDE SEQUENCE [LARGE SCALE GENOMIC DNA]</scope>
</reference>
<feature type="compositionally biased region" description="Basic and acidic residues" evidence="5">
    <location>
        <begin position="267"/>
        <end position="277"/>
    </location>
</feature>
<dbReference type="GO" id="GO:0006952">
    <property type="term" value="P:defense response"/>
    <property type="evidence" value="ECO:0007669"/>
    <property type="project" value="UniProtKB-KW"/>
</dbReference>
<evidence type="ECO:0000313" key="8">
    <source>
        <dbReference type="EMBL" id="KAB2635262.1"/>
    </source>
</evidence>
<feature type="compositionally biased region" description="Basic and acidic residues" evidence="5">
    <location>
        <begin position="300"/>
        <end position="315"/>
    </location>
</feature>
<dbReference type="SUPFAM" id="SSF49764">
    <property type="entry name" value="HSP20-like chaperones"/>
    <property type="match status" value="1"/>
</dbReference>
<reference evidence="8 9" key="3">
    <citation type="submission" date="2019-11" db="EMBL/GenBank/DDBJ databases">
        <title>A de novo genome assembly of a pear dwarfing rootstock.</title>
        <authorList>
            <person name="Wang F."/>
            <person name="Wang J."/>
            <person name="Li S."/>
            <person name="Zhang Y."/>
            <person name="Fang M."/>
            <person name="Ma L."/>
            <person name="Zhao Y."/>
            <person name="Jiang S."/>
        </authorList>
    </citation>
    <scope>NUCLEOTIDE SEQUENCE [LARGE SCALE GENOMIC DNA]</scope>
    <source>
        <strain evidence="8">S2</strain>
        <tissue evidence="8">Leaf</tissue>
    </source>
</reference>
<evidence type="ECO:0000256" key="2">
    <source>
        <dbReference type="ARBA" id="ARBA00022475"/>
    </source>
</evidence>
<dbReference type="EMBL" id="SMOL01000004">
    <property type="protein sequence ID" value="KAB2635262.1"/>
    <property type="molecule type" value="Genomic_DNA"/>
</dbReference>
<dbReference type="PANTHER" id="PTHR43670:SF34">
    <property type="entry name" value="HSP20-LIKE CHAPERONES SUPERFAMILY PROTEIN"/>
    <property type="match status" value="1"/>
</dbReference>
<feature type="compositionally biased region" description="Basic and acidic residues" evidence="5">
    <location>
        <begin position="337"/>
        <end position="352"/>
    </location>
</feature>
<proteinExistence type="inferred from homology"/>
<dbReference type="InterPro" id="IPR008978">
    <property type="entry name" value="HSP20-like_chaperone"/>
</dbReference>
<evidence type="ECO:0000256" key="6">
    <source>
        <dbReference type="SAM" id="Phobius"/>
    </source>
</evidence>
<evidence type="ECO:0000259" key="7">
    <source>
        <dbReference type="PROSITE" id="PS01031"/>
    </source>
</evidence>
<feature type="compositionally biased region" description="Basic and acidic residues" evidence="5">
    <location>
        <begin position="396"/>
        <end position="414"/>
    </location>
</feature>
<organism evidence="8 9">
    <name type="scientific">Pyrus ussuriensis x Pyrus communis</name>
    <dbReference type="NCBI Taxonomy" id="2448454"/>
    <lineage>
        <taxon>Eukaryota</taxon>
        <taxon>Viridiplantae</taxon>
        <taxon>Streptophyta</taxon>
        <taxon>Embryophyta</taxon>
        <taxon>Tracheophyta</taxon>
        <taxon>Spermatophyta</taxon>
        <taxon>Magnoliopsida</taxon>
        <taxon>eudicotyledons</taxon>
        <taxon>Gunneridae</taxon>
        <taxon>Pentapetalae</taxon>
        <taxon>rosids</taxon>
        <taxon>fabids</taxon>
        <taxon>Rosales</taxon>
        <taxon>Rosaceae</taxon>
        <taxon>Amygdaloideae</taxon>
        <taxon>Maleae</taxon>
        <taxon>Pyrus</taxon>
    </lineage>
</organism>
<dbReference type="AlphaFoldDB" id="A0A5N5I9W9"/>
<reference evidence="8 9" key="1">
    <citation type="submission" date="2019-09" db="EMBL/GenBank/DDBJ databases">
        <authorList>
            <person name="Ou C."/>
        </authorList>
    </citation>
    <scope>NUCLEOTIDE SEQUENCE [LARGE SCALE GENOMIC DNA]</scope>
    <source>
        <strain evidence="8">S2</strain>
        <tissue evidence="8">Leaf</tissue>
    </source>
</reference>
<sequence length="445" mass="49803">MDLELGLKITHTVDDHVSSANFRIAKDRSGPLFVSKETESMFILTGHLKGYRKERVCIDINEDGTQIGISGEKPVQEKVMSGWIMHKKEVEMRGFRKVFRIPDGVVLDRIKAKFNVHESSLTIVMPKSVKGSRGVGIEEVKEDEVDTGKRQLTQPPTAEEVPEKDGFRGKIEGEIGETEKTKVEENRRTDAKGVDDVIGKDTRGSTVKEEAKDSKAQSTQHKTKSVSENNEESKVAKVEEADVLLKEKVGRKELETDQTVANRVRKRENAEVTREVYKPSQENQVTAKHDTTEENSSELPKLEAPKAGIEEHVRNGQESGESSKQAEDTTATQQEAKVQREKNADGIRREGDAQLPKQESIKEGQGSGVQERAKNEEHIKEKEEDESSEMEEQSDVDDKKSSDDQENKDGKEKSNLLCSPFIIAGSALIVSLVMLAINKIRTRKR</sequence>
<evidence type="ECO:0000313" key="9">
    <source>
        <dbReference type="Proteomes" id="UP000327157"/>
    </source>
</evidence>
<feature type="region of interest" description="Disordered" evidence="5">
    <location>
        <begin position="260"/>
        <end position="414"/>
    </location>
</feature>
<dbReference type="Gene3D" id="2.60.40.790">
    <property type="match status" value="1"/>
</dbReference>
<accession>A0A5N5I9W9</accession>
<dbReference type="GO" id="GO:0034605">
    <property type="term" value="P:cellular response to heat"/>
    <property type="evidence" value="ECO:0007669"/>
    <property type="project" value="TreeGrafter"/>
</dbReference>
<feature type="compositionally biased region" description="Basic and acidic residues" evidence="5">
    <location>
        <begin position="161"/>
        <end position="215"/>
    </location>
</feature>
<dbReference type="OrthoDB" id="1920188at2759"/>
<dbReference type="InterPro" id="IPR002068">
    <property type="entry name" value="A-crystallin/Hsp20_dom"/>
</dbReference>
<keyword evidence="9" id="KW-1185">Reference proteome</keyword>
<dbReference type="GO" id="GO:0005886">
    <property type="term" value="C:plasma membrane"/>
    <property type="evidence" value="ECO:0007669"/>
    <property type="project" value="UniProtKB-SubCell"/>
</dbReference>
<comment type="caution">
    <text evidence="8">The sequence shown here is derived from an EMBL/GenBank/DDBJ whole genome shotgun (WGS) entry which is preliminary data.</text>
</comment>
<feature type="region of interest" description="Disordered" evidence="5">
    <location>
        <begin position="141"/>
        <end position="235"/>
    </location>
</feature>
<evidence type="ECO:0000256" key="4">
    <source>
        <dbReference type="PROSITE-ProRule" id="PRU00285"/>
    </source>
</evidence>
<evidence type="ECO:0000256" key="5">
    <source>
        <dbReference type="SAM" id="MobiDB-lite"/>
    </source>
</evidence>
<evidence type="ECO:0000256" key="1">
    <source>
        <dbReference type="ARBA" id="ARBA00004162"/>
    </source>
</evidence>
<gene>
    <name evidence="8" type="ORF">D8674_025796</name>
</gene>